<proteinExistence type="predicted"/>
<evidence type="ECO:0000313" key="2">
    <source>
        <dbReference type="Proteomes" id="UP001575105"/>
    </source>
</evidence>
<evidence type="ECO:0000313" key="1">
    <source>
        <dbReference type="EMBL" id="MFA9479129.1"/>
    </source>
</evidence>
<gene>
    <name evidence="1" type="ORF">ACERK3_12625</name>
</gene>
<keyword evidence="2" id="KW-1185">Reference proteome</keyword>
<dbReference type="EMBL" id="JBGUBD010000007">
    <property type="protein sequence ID" value="MFA9479129.1"/>
    <property type="molecule type" value="Genomic_DNA"/>
</dbReference>
<dbReference type="RefSeq" id="WP_425346056.1">
    <property type="nucleotide sequence ID" value="NZ_JBGUBD010000007.1"/>
</dbReference>
<sequence length="70" mass="7937">MKVTSTDERPGVSLRGRPWLAVMFKCCQAYSRVYRNREATAYEGRCPKCHRPLRVAIGPGGTSTRFFEAL</sequence>
<evidence type="ECO:0008006" key="3">
    <source>
        <dbReference type="Google" id="ProtNLM"/>
    </source>
</evidence>
<reference evidence="1 2" key="1">
    <citation type="submission" date="2024-08" db="EMBL/GenBank/DDBJ databases">
        <title>Whole-genome sequencing of halo(alkali)philic microorganisms from hypersaline lakes.</title>
        <authorList>
            <person name="Sorokin D.Y."/>
            <person name="Merkel A.Y."/>
            <person name="Messina E."/>
            <person name="Yakimov M."/>
        </authorList>
    </citation>
    <scope>NUCLEOTIDE SEQUENCE [LARGE SCALE GENOMIC DNA]</scope>
    <source>
        <strain evidence="1 2">AB-hyl4</strain>
    </source>
</reference>
<organism evidence="1 2">
    <name type="scientific">Natronomicrosphaera hydrolytica</name>
    <dbReference type="NCBI Taxonomy" id="3242702"/>
    <lineage>
        <taxon>Bacteria</taxon>
        <taxon>Pseudomonadati</taxon>
        <taxon>Planctomycetota</taxon>
        <taxon>Phycisphaerae</taxon>
        <taxon>Phycisphaerales</taxon>
        <taxon>Phycisphaeraceae</taxon>
        <taxon>Natronomicrosphaera</taxon>
    </lineage>
</organism>
<name>A0ABV4U8J7_9BACT</name>
<accession>A0ABV4U8J7</accession>
<comment type="caution">
    <text evidence="1">The sequence shown here is derived from an EMBL/GenBank/DDBJ whole genome shotgun (WGS) entry which is preliminary data.</text>
</comment>
<protein>
    <recommendedName>
        <fullName evidence="3">Small CPxCG-related zinc finger protein</fullName>
    </recommendedName>
</protein>
<dbReference type="Proteomes" id="UP001575105">
    <property type="component" value="Unassembled WGS sequence"/>
</dbReference>